<protein>
    <submittedName>
        <fullName evidence="3">Preprotein translocase subunit TatB</fullName>
    </submittedName>
</protein>
<dbReference type="SUPFAM" id="SSF64307">
    <property type="entry name" value="SirA-like"/>
    <property type="match status" value="1"/>
</dbReference>
<comment type="similarity">
    <text evidence="1">Belongs to the sulfur carrier protein TusA family.</text>
</comment>
<feature type="domain" description="UPF0033" evidence="2">
    <location>
        <begin position="15"/>
        <end position="39"/>
    </location>
</feature>
<gene>
    <name evidence="3" type="ORF">CKO43_03755</name>
</gene>
<dbReference type="PROSITE" id="PS01148">
    <property type="entry name" value="UPF0033"/>
    <property type="match status" value="1"/>
</dbReference>
<dbReference type="Pfam" id="PF01206">
    <property type="entry name" value="TusA"/>
    <property type="match status" value="1"/>
</dbReference>
<evidence type="ECO:0000313" key="3">
    <source>
        <dbReference type="EMBL" id="MBK1711895.1"/>
    </source>
</evidence>
<dbReference type="Proteomes" id="UP001041814">
    <property type="component" value="Unassembled WGS sequence"/>
</dbReference>
<evidence type="ECO:0000313" key="4">
    <source>
        <dbReference type="Proteomes" id="UP001041814"/>
    </source>
</evidence>
<accession>A0ABS1DQP7</accession>
<dbReference type="CDD" id="cd00291">
    <property type="entry name" value="SirA_YedF_YeeD"/>
    <property type="match status" value="1"/>
</dbReference>
<dbReference type="PANTHER" id="PTHR33279:SF18">
    <property type="entry name" value="SULFUR CARRIER PROTEIN MJ0990-RELATED"/>
    <property type="match status" value="1"/>
</dbReference>
<name>A0ABS1DQP7_RUBGE</name>
<evidence type="ECO:0000256" key="1">
    <source>
        <dbReference type="ARBA" id="ARBA00008984"/>
    </source>
</evidence>
<dbReference type="InterPro" id="IPR001455">
    <property type="entry name" value="TusA-like"/>
</dbReference>
<organism evidence="3 4">
    <name type="scientific">Rubrivivax gelatinosus</name>
    <name type="common">Rhodocyclus gelatinosus</name>
    <name type="synonym">Rhodopseudomonas gelatinosa</name>
    <dbReference type="NCBI Taxonomy" id="28068"/>
    <lineage>
        <taxon>Bacteria</taxon>
        <taxon>Pseudomonadati</taxon>
        <taxon>Pseudomonadota</taxon>
        <taxon>Betaproteobacteria</taxon>
        <taxon>Burkholderiales</taxon>
        <taxon>Sphaerotilaceae</taxon>
        <taxon>Rubrivivax</taxon>
    </lineage>
</organism>
<comment type="caution">
    <text evidence="3">The sequence shown here is derived from an EMBL/GenBank/DDBJ whole genome shotgun (WGS) entry which is preliminary data.</text>
</comment>
<dbReference type="InterPro" id="IPR036868">
    <property type="entry name" value="TusA-like_sf"/>
</dbReference>
<dbReference type="EMBL" id="NRRU01000008">
    <property type="protein sequence ID" value="MBK1711895.1"/>
    <property type="molecule type" value="Genomic_DNA"/>
</dbReference>
<dbReference type="PANTHER" id="PTHR33279">
    <property type="entry name" value="SULFUR CARRIER PROTEIN YEDF-RELATED"/>
    <property type="match status" value="1"/>
</dbReference>
<reference evidence="3" key="2">
    <citation type="journal article" date="2020" name="Microorganisms">
        <title>Osmotic Adaptation and Compatible Solute Biosynthesis of Phototrophic Bacteria as Revealed from Genome Analyses.</title>
        <authorList>
            <person name="Imhoff J.F."/>
            <person name="Rahn T."/>
            <person name="Kunzel S."/>
            <person name="Keller A."/>
            <person name="Neulinger S.C."/>
        </authorList>
    </citation>
    <scope>NUCLEOTIDE SEQUENCE</scope>
    <source>
        <strain evidence="3">IM 151</strain>
    </source>
</reference>
<dbReference type="Gene3D" id="3.30.110.40">
    <property type="entry name" value="TusA-like domain"/>
    <property type="match status" value="1"/>
</dbReference>
<reference evidence="3" key="1">
    <citation type="submission" date="2017-08" db="EMBL/GenBank/DDBJ databases">
        <authorList>
            <person name="Imhoff J.F."/>
            <person name="Rahn T."/>
            <person name="Kuenzel S."/>
            <person name="Neulinger S.C."/>
        </authorList>
    </citation>
    <scope>NUCLEOTIDE SEQUENCE</scope>
    <source>
        <strain evidence="3">IM 151</strain>
    </source>
</reference>
<sequence>MAIRFTRLLPGRYLLDVKGYVCPHPQIYTKKALAEIAAGDQLTVEFDNPSSGESIGYLCEQEGARVLERHEHQGTFRWTLQKD</sequence>
<proteinExistence type="inferred from homology"/>
<keyword evidence="4" id="KW-1185">Reference proteome</keyword>
<dbReference type="RefSeq" id="WP_200231611.1">
    <property type="nucleotide sequence ID" value="NZ_NRRT01000077.1"/>
</dbReference>
<evidence type="ECO:0000259" key="2">
    <source>
        <dbReference type="PROSITE" id="PS01148"/>
    </source>
</evidence>